<protein>
    <submittedName>
        <fullName evidence="3">ABC transporter substrate-binding protein</fullName>
    </submittedName>
</protein>
<dbReference type="EMBL" id="JBEDNQ010000001">
    <property type="protein sequence ID" value="MEQ3549611.1"/>
    <property type="molecule type" value="Genomic_DNA"/>
</dbReference>
<dbReference type="CDD" id="cd13530">
    <property type="entry name" value="PBP2_peptides_like"/>
    <property type="match status" value="1"/>
</dbReference>
<dbReference type="SMART" id="SM00062">
    <property type="entry name" value="PBPb"/>
    <property type="match status" value="1"/>
</dbReference>
<evidence type="ECO:0000256" key="1">
    <source>
        <dbReference type="ARBA" id="ARBA00022729"/>
    </source>
</evidence>
<evidence type="ECO:0000313" key="4">
    <source>
        <dbReference type="Proteomes" id="UP001494902"/>
    </source>
</evidence>
<reference evidence="3 4" key="1">
    <citation type="submission" date="2024-03" db="EMBL/GenBank/DDBJ databases">
        <title>Draft genome sequence of Pseudonocardia nematodicida JCM 31783.</title>
        <authorList>
            <person name="Butdee W."/>
            <person name="Duangmal K."/>
        </authorList>
    </citation>
    <scope>NUCLEOTIDE SEQUENCE [LARGE SCALE GENOMIC DNA]</scope>
    <source>
        <strain evidence="3 4">JCM 31783</strain>
    </source>
</reference>
<sequence length="238" mass="25516">MSAPPLRLACIDSEAPPLFHRSPDGATRTGYEPDAAALVAARLGREVEWVFLAWEAMLPAVRDGRADAVWCGQGVTPERAAQVDFTLPYAIFDETLVVRAGDPARGPDDLAGYRIGAISGSANEKLARTFGGIELVGFGSSDDVFGDMIEATRNGTIDGFVDDDVVNIPLTRRDPGLVNAFVARTRNRWAVGIRPGNDALRGALDEAIAAVTADGSLASAWHRWMPDLDFPLVPDDVR</sequence>
<comment type="caution">
    <text evidence="3">The sequence shown here is derived from an EMBL/GenBank/DDBJ whole genome shotgun (WGS) entry which is preliminary data.</text>
</comment>
<evidence type="ECO:0000313" key="3">
    <source>
        <dbReference type="EMBL" id="MEQ3549611.1"/>
    </source>
</evidence>
<dbReference type="PANTHER" id="PTHR35936:SF19">
    <property type="entry name" value="AMINO-ACID-BINDING PROTEIN YXEM-RELATED"/>
    <property type="match status" value="1"/>
</dbReference>
<name>A0ABV1K583_9PSEU</name>
<feature type="domain" description="Solute-binding protein family 3/N-terminal" evidence="2">
    <location>
        <begin position="5"/>
        <end position="227"/>
    </location>
</feature>
<gene>
    <name evidence="3" type="ORF">WIS52_03920</name>
</gene>
<dbReference type="SUPFAM" id="SSF53850">
    <property type="entry name" value="Periplasmic binding protein-like II"/>
    <property type="match status" value="1"/>
</dbReference>
<proteinExistence type="predicted"/>
<dbReference type="RefSeq" id="WP_349296680.1">
    <property type="nucleotide sequence ID" value="NZ_JBEDNQ010000001.1"/>
</dbReference>
<dbReference type="Gene3D" id="3.40.190.10">
    <property type="entry name" value="Periplasmic binding protein-like II"/>
    <property type="match status" value="2"/>
</dbReference>
<dbReference type="Proteomes" id="UP001494902">
    <property type="component" value="Unassembled WGS sequence"/>
</dbReference>
<keyword evidence="1" id="KW-0732">Signal</keyword>
<keyword evidence="4" id="KW-1185">Reference proteome</keyword>
<dbReference type="Pfam" id="PF00497">
    <property type="entry name" value="SBP_bac_3"/>
    <property type="match status" value="1"/>
</dbReference>
<accession>A0ABV1K583</accession>
<dbReference type="InterPro" id="IPR001638">
    <property type="entry name" value="Solute-binding_3/MltF_N"/>
</dbReference>
<organism evidence="3 4">
    <name type="scientific">Pseudonocardia nematodicida</name>
    <dbReference type="NCBI Taxonomy" id="1206997"/>
    <lineage>
        <taxon>Bacteria</taxon>
        <taxon>Bacillati</taxon>
        <taxon>Actinomycetota</taxon>
        <taxon>Actinomycetes</taxon>
        <taxon>Pseudonocardiales</taxon>
        <taxon>Pseudonocardiaceae</taxon>
        <taxon>Pseudonocardia</taxon>
    </lineage>
</organism>
<evidence type="ECO:0000259" key="2">
    <source>
        <dbReference type="SMART" id="SM00062"/>
    </source>
</evidence>
<dbReference type="PANTHER" id="PTHR35936">
    <property type="entry name" value="MEMBRANE-BOUND LYTIC MUREIN TRANSGLYCOSYLASE F"/>
    <property type="match status" value="1"/>
</dbReference>